<feature type="compositionally biased region" description="Basic and acidic residues" evidence="1">
    <location>
        <begin position="207"/>
        <end position="218"/>
    </location>
</feature>
<dbReference type="AlphaFoldDB" id="A0A381PSX8"/>
<feature type="region of interest" description="Disordered" evidence="1">
    <location>
        <begin position="205"/>
        <end position="226"/>
    </location>
</feature>
<reference evidence="2" key="1">
    <citation type="submission" date="2018-05" db="EMBL/GenBank/DDBJ databases">
        <authorList>
            <person name="Lanie J.A."/>
            <person name="Ng W.-L."/>
            <person name="Kazmierczak K.M."/>
            <person name="Andrzejewski T.M."/>
            <person name="Davidsen T.M."/>
            <person name="Wayne K.J."/>
            <person name="Tettelin H."/>
            <person name="Glass J.I."/>
            <person name="Rusch D."/>
            <person name="Podicherti R."/>
            <person name="Tsui H.-C.T."/>
            <person name="Winkler M.E."/>
        </authorList>
    </citation>
    <scope>NUCLEOTIDE SEQUENCE</scope>
</reference>
<dbReference type="InterPro" id="IPR036465">
    <property type="entry name" value="vWFA_dom_sf"/>
</dbReference>
<protein>
    <recommendedName>
        <fullName evidence="3">VWFA domain-containing protein</fullName>
    </recommendedName>
</protein>
<dbReference type="CDD" id="cd00198">
    <property type="entry name" value="vWFA"/>
    <property type="match status" value="1"/>
</dbReference>
<accession>A0A381PSX8</accession>
<dbReference type="SUPFAM" id="SSF53300">
    <property type="entry name" value="vWA-like"/>
    <property type="match status" value="1"/>
</dbReference>
<name>A0A381PSX8_9ZZZZ</name>
<evidence type="ECO:0000256" key="1">
    <source>
        <dbReference type="SAM" id="MobiDB-lite"/>
    </source>
</evidence>
<dbReference type="Gene3D" id="3.40.50.410">
    <property type="entry name" value="von Willebrand factor, type A domain"/>
    <property type="match status" value="1"/>
</dbReference>
<proteinExistence type="predicted"/>
<dbReference type="EMBL" id="UINC01001082">
    <property type="protein sequence ID" value="SUZ70115.1"/>
    <property type="molecule type" value="Genomic_DNA"/>
</dbReference>
<organism evidence="2">
    <name type="scientific">marine metagenome</name>
    <dbReference type="NCBI Taxonomy" id="408172"/>
    <lineage>
        <taxon>unclassified sequences</taxon>
        <taxon>metagenomes</taxon>
        <taxon>ecological metagenomes</taxon>
    </lineage>
</organism>
<sequence>METTTKEKPKFVSFLLDETGSMHDVIDDTIGGFNAYVETLKKDGGDIAFSLVSFDSNRTQRRYVAEPIDKVEPLTRSNYRPGAATPLIDASVKIIKATEDAVKKRGDEPSVLVVIQTDGYENASVEYTSAYLTALIKEKTATGWQFVFLGAGLDAFDAARDAGIQFDRRKMVGYGKQHSRAMFEETARKHVQFLKYSYDDALNYSQSDRDKVGDKQSVDDIDLTPA</sequence>
<evidence type="ECO:0000313" key="2">
    <source>
        <dbReference type="EMBL" id="SUZ70115.1"/>
    </source>
</evidence>
<evidence type="ECO:0008006" key="3">
    <source>
        <dbReference type="Google" id="ProtNLM"/>
    </source>
</evidence>
<gene>
    <name evidence="2" type="ORF">METZ01_LOCUS22969</name>
</gene>